<comment type="caution">
    <text evidence="2">The sequence shown here is derived from an EMBL/GenBank/DDBJ whole genome shotgun (WGS) entry which is preliminary data.</text>
</comment>
<dbReference type="Gene3D" id="3.10.350.10">
    <property type="entry name" value="LysM domain"/>
    <property type="match status" value="1"/>
</dbReference>
<protein>
    <submittedName>
        <fullName evidence="2">Peptidoglycan-binding protein</fullName>
    </submittedName>
</protein>
<dbReference type="Gene3D" id="1.10.101.10">
    <property type="entry name" value="PGBD-like superfamily/PGBD"/>
    <property type="match status" value="1"/>
</dbReference>
<name>A0ABT5EHM7_9BACT</name>
<dbReference type="Pfam" id="PF01471">
    <property type="entry name" value="PG_binding_1"/>
    <property type="match status" value="1"/>
</dbReference>
<keyword evidence="3" id="KW-1185">Reference proteome</keyword>
<organism evidence="2 3">
    <name type="scientific">Polyangium mundeleinium</name>
    <dbReference type="NCBI Taxonomy" id="2995306"/>
    <lineage>
        <taxon>Bacteria</taxon>
        <taxon>Pseudomonadati</taxon>
        <taxon>Myxococcota</taxon>
        <taxon>Polyangia</taxon>
        <taxon>Polyangiales</taxon>
        <taxon>Polyangiaceae</taxon>
        <taxon>Polyangium</taxon>
    </lineage>
</organism>
<dbReference type="InterPro" id="IPR036779">
    <property type="entry name" value="LysM_dom_sf"/>
</dbReference>
<dbReference type="InterPro" id="IPR002477">
    <property type="entry name" value="Peptidoglycan-bd-like"/>
</dbReference>
<dbReference type="InterPro" id="IPR018392">
    <property type="entry name" value="LysM"/>
</dbReference>
<dbReference type="RefSeq" id="WP_271916554.1">
    <property type="nucleotide sequence ID" value="NZ_JAQNDO010000001.1"/>
</dbReference>
<dbReference type="SUPFAM" id="SSF47090">
    <property type="entry name" value="PGBD-like"/>
    <property type="match status" value="1"/>
</dbReference>
<accession>A0ABT5EHM7</accession>
<dbReference type="Pfam" id="PF01476">
    <property type="entry name" value="LysM"/>
    <property type="match status" value="1"/>
</dbReference>
<proteinExistence type="predicted"/>
<dbReference type="CDD" id="cd00118">
    <property type="entry name" value="LysM"/>
    <property type="match status" value="1"/>
</dbReference>
<evidence type="ECO:0000313" key="2">
    <source>
        <dbReference type="EMBL" id="MDC0741335.1"/>
    </source>
</evidence>
<gene>
    <name evidence="2" type="ORF">POL67_08265</name>
</gene>
<dbReference type="Proteomes" id="UP001221411">
    <property type="component" value="Unassembled WGS sequence"/>
</dbReference>
<dbReference type="InterPro" id="IPR036366">
    <property type="entry name" value="PGBDSf"/>
</dbReference>
<feature type="domain" description="LysM" evidence="1">
    <location>
        <begin position="4"/>
        <end position="55"/>
    </location>
</feature>
<reference evidence="2 3" key="1">
    <citation type="submission" date="2022-11" db="EMBL/GenBank/DDBJ databases">
        <title>Minimal conservation of predation-associated metabolite biosynthetic gene clusters underscores biosynthetic potential of Myxococcota including descriptions for ten novel species: Archangium lansinium sp. nov., Myxococcus landrumus sp. nov., Nannocystis bai.</title>
        <authorList>
            <person name="Ahearne A."/>
            <person name="Stevens C."/>
            <person name="Dowd S."/>
        </authorList>
    </citation>
    <scope>NUCLEOTIDE SEQUENCE [LARGE SCALE GENOMIC DNA]</scope>
    <source>
        <strain evidence="2 3">RJM3</strain>
    </source>
</reference>
<dbReference type="EMBL" id="JAQNDO010000001">
    <property type="protein sequence ID" value="MDC0741335.1"/>
    <property type="molecule type" value="Genomic_DNA"/>
</dbReference>
<dbReference type="InterPro" id="IPR036365">
    <property type="entry name" value="PGBD-like_sf"/>
</dbReference>
<dbReference type="PROSITE" id="PS51782">
    <property type="entry name" value="LYSM"/>
    <property type="match status" value="1"/>
</dbReference>
<evidence type="ECO:0000259" key="1">
    <source>
        <dbReference type="PROSITE" id="PS51782"/>
    </source>
</evidence>
<dbReference type="SMART" id="SM00257">
    <property type="entry name" value="LysM"/>
    <property type="match status" value="1"/>
</dbReference>
<evidence type="ECO:0000313" key="3">
    <source>
        <dbReference type="Proteomes" id="UP001221411"/>
    </source>
</evidence>
<sequence length="210" mass="23470">MAGTTHEVKPGECIATIAAQYGVPWKTVWEAPENAALRKTRKDPNVLAPGDKVTVPKAKPRQSPIETGKAHRFVIHRERIKVHLRLTANREPLKDEPYRIEFGEHEIEGKTSGEGMLEAEVPSDQKDLVLTLPRRQQTYTLVLGDIDPIDTIRGAQTRLHNLGLYRGELDGELGDETTAAIEFFQRIQKLGVTGKYDAATQKALAEFYGF</sequence>